<dbReference type="PANTHER" id="PTHR21682">
    <property type="entry name" value="COILED-COIL DOMAIN-CONTAINING PROTEIN 149"/>
    <property type="match status" value="1"/>
</dbReference>
<dbReference type="VEuPathDB" id="VectorBase:LLOJ002684"/>
<feature type="compositionally biased region" description="Acidic residues" evidence="3">
    <location>
        <begin position="132"/>
        <end position="144"/>
    </location>
</feature>
<evidence type="ECO:0000256" key="1">
    <source>
        <dbReference type="ARBA" id="ARBA00005872"/>
    </source>
</evidence>
<sequence length="190" mass="20645">MKRNKKGIVKLGGSNSDMIMSHKQVKVLLERGTDAELPNKAATIADLKSLCLALLDNVNDKTLALTHQKKANKILALRIAELEHRLEQTSWTASPSELLLNGYSASNVDKDLEGVLANSINPSSSASTSVSNDEEIDVSDDEGDLSTSEQESVVDCEEKLEELPPELAELVEKALREDDSDTPTTTENVN</sequence>
<evidence type="ECO:0000256" key="2">
    <source>
        <dbReference type="ARBA" id="ARBA00023054"/>
    </source>
</evidence>
<dbReference type="PANTHER" id="PTHR21682:SF2">
    <property type="entry name" value="COILED-COIL DOMAIN-CONTAINING PROTEIN 149"/>
    <property type="match status" value="1"/>
</dbReference>
<dbReference type="Proteomes" id="UP000092461">
    <property type="component" value="Unassembled WGS sequence"/>
</dbReference>
<dbReference type="AlphaFoldDB" id="A0A1B0CEB4"/>
<name>A0A1B0CEB4_LUTLO</name>
<protein>
    <submittedName>
        <fullName evidence="4">Uncharacterized protein</fullName>
    </submittedName>
</protein>
<dbReference type="EnsemblMetazoa" id="LLOJ002684-RA">
    <property type="protein sequence ID" value="LLOJ002684-PA"/>
    <property type="gene ID" value="LLOJ002684"/>
</dbReference>
<proteinExistence type="inferred from homology"/>
<accession>A0A1B0CEB4</accession>
<comment type="similarity">
    <text evidence="1">Belongs to the CCDC149 family.</text>
</comment>
<keyword evidence="5" id="KW-1185">Reference proteome</keyword>
<dbReference type="VEuPathDB" id="VectorBase:LLONM1_001472"/>
<organism evidence="4 5">
    <name type="scientific">Lutzomyia longipalpis</name>
    <name type="common">Sand fly</name>
    <dbReference type="NCBI Taxonomy" id="7200"/>
    <lineage>
        <taxon>Eukaryota</taxon>
        <taxon>Metazoa</taxon>
        <taxon>Ecdysozoa</taxon>
        <taxon>Arthropoda</taxon>
        <taxon>Hexapoda</taxon>
        <taxon>Insecta</taxon>
        <taxon>Pterygota</taxon>
        <taxon>Neoptera</taxon>
        <taxon>Endopterygota</taxon>
        <taxon>Diptera</taxon>
        <taxon>Nematocera</taxon>
        <taxon>Psychodoidea</taxon>
        <taxon>Psychodidae</taxon>
        <taxon>Lutzomyia</taxon>
        <taxon>Lutzomyia</taxon>
    </lineage>
</organism>
<reference evidence="4" key="1">
    <citation type="submission" date="2020-05" db="UniProtKB">
        <authorList>
            <consortium name="EnsemblMetazoa"/>
        </authorList>
    </citation>
    <scope>IDENTIFICATION</scope>
    <source>
        <strain evidence="4">Jacobina</strain>
    </source>
</reference>
<evidence type="ECO:0000313" key="5">
    <source>
        <dbReference type="Proteomes" id="UP000092461"/>
    </source>
</evidence>
<feature type="compositionally biased region" description="Low complexity" evidence="3">
    <location>
        <begin position="119"/>
        <end position="131"/>
    </location>
</feature>
<evidence type="ECO:0000313" key="4">
    <source>
        <dbReference type="EnsemblMetazoa" id="LLOJ002684-PA"/>
    </source>
</evidence>
<dbReference type="Pfam" id="PF09789">
    <property type="entry name" value="CC149"/>
    <property type="match status" value="1"/>
</dbReference>
<feature type="region of interest" description="Disordered" evidence="3">
    <location>
        <begin position="171"/>
        <end position="190"/>
    </location>
</feature>
<keyword evidence="2" id="KW-0175">Coiled coil</keyword>
<feature type="region of interest" description="Disordered" evidence="3">
    <location>
        <begin position="119"/>
        <end position="164"/>
    </location>
</feature>
<dbReference type="EMBL" id="AJWK01008718">
    <property type="status" value="NOT_ANNOTATED_CDS"/>
    <property type="molecule type" value="Genomic_DNA"/>
</dbReference>
<feature type="compositionally biased region" description="Acidic residues" evidence="3">
    <location>
        <begin position="152"/>
        <end position="164"/>
    </location>
</feature>
<dbReference type="InterPro" id="IPR019179">
    <property type="entry name" value="CC149"/>
</dbReference>
<evidence type="ECO:0000256" key="3">
    <source>
        <dbReference type="SAM" id="MobiDB-lite"/>
    </source>
</evidence>